<keyword evidence="2" id="KW-1185">Reference proteome</keyword>
<dbReference type="AlphaFoldDB" id="A0A3A8I8M3"/>
<dbReference type="EMBL" id="RAVZ01000241">
    <property type="protein sequence ID" value="RKG79612.1"/>
    <property type="molecule type" value="Genomic_DNA"/>
</dbReference>
<proteinExistence type="predicted"/>
<organism evidence="1 2">
    <name type="scientific">Corallococcus terminator</name>
    <dbReference type="NCBI Taxonomy" id="2316733"/>
    <lineage>
        <taxon>Bacteria</taxon>
        <taxon>Pseudomonadati</taxon>
        <taxon>Myxococcota</taxon>
        <taxon>Myxococcia</taxon>
        <taxon>Myxococcales</taxon>
        <taxon>Cystobacterineae</taxon>
        <taxon>Myxococcaceae</taxon>
        <taxon>Corallococcus</taxon>
    </lineage>
</organism>
<dbReference type="OrthoDB" id="9765809at2"/>
<dbReference type="Proteomes" id="UP000268094">
    <property type="component" value="Unassembled WGS sequence"/>
</dbReference>
<name>A0A3A8I8M3_9BACT</name>
<reference evidence="2" key="1">
    <citation type="submission" date="2018-09" db="EMBL/GenBank/DDBJ databases">
        <authorList>
            <person name="Livingstone P.G."/>
            <person name="Whitworth D.E."/>
        </authorList>
    </citation>
    <scope>NUCLEOTIDE SEQUENCE [LARGE SCALE GENOMIC DNA]</scope>
    <source>
        <strain evidence="2">CA054A</strain>
    </source>
</reference>
<accession>A0A3A8I8M3</accession>
<evidence type="ECO:0008006" key="3">
    <source>
        <dbReference type="Google" id="ProtNLM"/>
    </source>
</evidence>
<evidence type="ECO:0000313" key="2">
    <source>
        <dbReference type="Proteomes" id="UP000268094"/>
    </source>
</evidence>
<sequence>MDFQRQTLKTRCAVTSLCWSGEALVDPVGGGVRYHLDGTCFDPHVNFAYRFDRAVVSPDGRYSVLYESLGTTGLLLEGTRVMRQLQRDFYQANVFDYPVALHTFPSGRTLLAHCPDSYCVLELEDVATGERLTKRTNDAVDFFHSRLQFSPDGRYLSSAGWIWHPVDAVSVFDVSRALEDPTSLEKGNLLADTEEGGLFFMSAAFGARDTLVFVRVDESARDGDTFHLGTYSLAERKVLSDVPLEEPAGPLMVVDAAHVVDFFKHPKLVERATGRVVQRWEDLDTGLALGSIRHHVPAPPPFAMDPANRRFAVGTKDGIEVITLAAP</sequence>
<evidence type="ECO:0000313" key="1">
    <source>
        <dbReference type="EMBL" id="RKG79612.1"/>
    </source>
</evidence>
<dbReference type="SUPFAM" id="SSF50969">
    <property type="entry name" value="YVTN repeat-like/Quinoprotein amine dehydrogenase"/>
    <property type="match status" value="1"/>
</dbReference>
<gene>
    <name evidence="1" type="ORF">D7V88_28520</name>
</gene>
<protein>
    <recommendedName>
        <fullName evidence="3">WD40 repeat domain-containing protein</fullName>
    </recommendedName>
</protein>
<dbReference type="InterPro" id="IPR011044">
    <property type="entry name" value="Quino_amine_DH_bsu"/>
</dbReference>
<comment type="caution">
    <text evidence="1">The sequence shown here is derived from an EMBL/GenBank/DDBJ whole genome shotgun (WGS) entry which is preliminary data.</text>
</comment>